<dbReference type="Proteomes" id="UP001181355">
    <property type="component" value="Chromosome"/>
</dbReference>
<evidence type="ECO:0000313" key="1">
    <source>
        <dbReference type="EMBL" id="WMW81780.1"/>
    </source>
</evidence>
<dbReference type="EMBL" id="CP133720">
    <property type="protein sequence ID" value="WMW81780.1"/>
    <property type="molecule type" value="Genomic_DNA"/>
</dbReference>
<sequence>MFKYLRIGLLLIILGAVAISSYRARTKSVEWQYTLMVNVYPINGDQSAASEDYIRQLKREDFVAIEEFIQREKAKYGKADQAGVEIRLMPQLKEGPPAPPAQQNPLKVMWWSLKFRWWAYQNAKLKGPGPQVRLFVQYFDPAKSQVHHSTALQEGLIGRVNLFASKELSPTNNVVIAHEMLHTLGATDKYDLANDYPDFPDGFAEPQRQPILPQRFAEIMGGRIPVSTQEAIIPMHLGLVRLGKKTAEEINLLPKPNS</sequence>
<gene>
    <name evidence="1" type="ORF">RF679_05730</name>
</gene>
<evidence type="ECO:0000313" key="2">
    <source>
        <dbReference type="Proteomes" id="UP001181355"/>
    </source>
</evidence>
<reference evidence="1" key="1">
    <citation type="submission" date="2023-09" db="EMBL/GenBank/DDBJ databases">
        <title>Undibacterium sp. 20NA77.5 isolated from freshwater.</title>
        <authorList>
            <person name="Le V."/>
            <person name="Ko S.-R."/>
            <person name="Ahn C.-Y."/>
            <person name="Oh H.-M."/>
        </authorList>
    </citation>
    <scope>NUCLEOTIDE SEQUENCE</scope>
    <source>
        <strain evidence="1">20NA77.5</strain>
    </source>
</reference>
<protein>
    <recommendedName>
        <fullName evidence="3">Peptidase M10 metallopeptidase domain-containing protein</fullName>
    </recommendedName>
</protein>
<proteinExistence type="predicted"/>
<keyword evidence="2" id="KW-1185">Reference proteome</keyword>
<accession>A0ABY9RM73</accession>
<name>A0ABY9RM73_9BURK</name>
<organism evidence="1 2">
    <name type="scientific">Undibacterium cyanobacteriorum</name>
    <dbReference type="NCBI Taxonomy" id="3073561"/>
    <lineage>
        <taxon>Bacteria</taxon>
        <taxon>Pseudomonadati</taxon>
        <taxon>Pseudomonadota</taxon>
        <taxon>Betaproteobacteria</taxon>
        <taxon>Burkholderiales</taxon>
        <taxon>Oxalobacteraceae</taxon>
        <taxon>Undibacterium</taxon>
    </lineage>
</organism>
<dbReference type="RefSeq" id="WP_309483258.1">
    <property type="nucleotide sequence ID" value="NZ_CP133720.1"/>
</dbReference>
<evidence type="ECO:0008006" key="3">
    <source>
        <dbReference type="Google" id="ProtNLM"/>
    </source>
</evidence>